<dbReference type="InterPro" id="IPR002850">
    <property type="entry name" value="PIN_toxin-like"/>
</dbReference>
<protein>
    <submittedName>
        <fullName evidence="2">Toxin-antitoxin system toxin component, PIN family</fullName>
    </submittedName>
</protein>
<dbReference type="Gene3D" id="3.40.50.1010">
    <property type="entry name" value="5'-nuclease"/>
    <property type="match status" value="1"/>
</dbReference>
<dbReference type="SMART" id="SM00670">
    <property type="entry name" value="PINc"/>
    <property type="match status" value="1"/>
</dbReference>
<comment type="caution">
    <text evidence="2">The sequence shown here is derived from an EMBL/GenBank/DDBJ whole genome shotgun (WGS) entry which is preliminary data.</text>
</comment>
<accession>A0ABD6A3Q0</accession>
<organism evidence="2 3">
    <name type="scientific">Halomarina halobia</name>
    <dbReference type="NCBI Taxonomy" id="3033386"/>
    <lineage>
        <taxon>Archaea</taxon>
        <taxon>Methanobacteriati</taxon>
        <taxon>Methanobacteriota</taxon>
        <taxon>Stenosarchaea group</taxon>
        <taxon>Halobacteria</taxon>
        <taxon>Halobacteriales</taxon>
        <taxon>Natronomonadaceae</taxon>
        <taxon>Halomarina</taxon>
    </lineage>
</organism>
<dbReference type="InterPro" id="IPR029060">
    <property type="entry name" value="PIN-like_dom_sf"/>
</dbReference>
<dbReference type="RefSeq" id="WP_276304664.1">
    <property type="nucleotide sequence ID" value="NZ_CP119992.1"/>
</dbReference>
<reference evidence="2 3" key="1">
    <citation type="journal article" date="2019" name="Int. J. Syst. Evol. Microbiol.">
        <title>The Global Catalogue of Microorganisms (GCM) 10K type strain sequencing project: providing services to taxonomists for standard genome sequencing and annotation.</title>
        <authorList>
            <consortium name="The Broad Institute Genomics Platform"/>
            <consortium name="The Broad Institute Genome Sequencing Center for Infectious Disease"/>
            <person name="Wu L."/>
            <person name="Ma J."/>
        </authorList>
    </citation>
    <scope>NUCLEOTIDE SEQUENCE [LARGE SCALE GENOMIC DNA]</scope>
    <source>
        <strain evidence="2 3">PSR21</strain>
    </source>
</reference>
<name>A0ABD6A3Q0_9EURY</name>
<evidence type="ECO:0000313" key="3">
    <source>
        <dbReference type="Proteomes" id="UP001596547"/>
    </source>
</evidence>
<dbReference type="PANTHER" id="PTHR34610:SF3">
    <property type="entry name" value="SSL7007 PROTEIN"/>
    <property type="match status" value="1"/>
</dbReference>
<gene>
    <name evidence="2" type="ORF">ACFQPE_00400</name>
</gene>
<evidence type="ECO:0000259" key="1">
    <source>
        <dbReference type="SMART" id="SM00670"/>
    </source>
</evidence>
<dbReference type="PANTHER" id="PTHR34610">
    <property type="entry name" value="SSL7007 PROTEIN"/>
    <property type="match status" value="1"/>
</dbReference>
<dbReference type="Proteomes" id="UP001596547">
    <property type="component" value="Unassembled WGS sequence"/>
</dbReference>
<keyword evidence="3" id="KW-1185">Reference proteome</keyword>
<dbReference type="AlphaFoldDB" id="A0ABD6A3Q0"/>
<dbReference type="NCBIfam" id="TIGR00305">
    <property type="entry name" value="putative toxin-antitoxin system toxin component, PIN family"/>
    <property type="match status" value="1"/>
</dbReference>
<proteinExistence type="predicted"/>
<sequence>MGTLGVVLDTNVLVSALGFGGPPLDALLRTFDDDVRLLVSDETMAELERVMRYDRLPFTDADRIQYPAILRRVADVIEPDEGAELVRDPDDDKFLEVALAGDADYVVSGDRDLLDLESYRGIEIVTPDEFVELAD</sequence>
<dbReference type="SUPFAM" id="SSF88723">
    <property type="entry name" value="PIN domain-like"/>
    <property type="match status" value="1"/>
</dbReference>
<dbReference type="InterPro" id="IPR002716">
    <property type="entry name" value="PIN_dom"/>
</dbReference>
<dbReference type="Pfam" id="PF13470">
    <property type="entry name" value="PIN_3"/>
    <property type="match status" value="1"/>
</dbReference>
<dbReference type="GeneID" id="79314218"/>
<dbReference type="EMBL" id="JBHTBF010000001">
    <property type="protein sequence ID" value="MFC7315259.1"/>
    <property type="molecule type" value="Genomic_DNA"/>
</dbReference>
<feature type="domain" description="PIN" evidence="1">
    <location>
        <begin position="4"/>
        <end position="115"/>
    </location>
</feature>
<evidence type="ECO:0000313" key="2">
    <source>
        <dbReference type="EMBL" id="MFC7315259.1"/>
    </source>
</evidence>